<dbReference type="GO" id="GO:0042262">
    <property type="term" value="P:DNA protection"/>
    <property type="evidence" value="ECO:0007669"/>
    <property type="project" value="InterPro"/>
</dbReference>
<dbReference type="Proteomes" id="UP000186323">
    <property type="component" value="Chromosome I"/>
</dbReference>
<protein>
    <submittedName>
        <fullName evidence="1">Host-nuclease inhibitor protein Gam, putative</fullName>
    </submittedName>
</protein>
<dbReference type="AlphaFoldDB" id="A0A1K1LB41"/>
<sequence>MARIKPDPYMVLDRAQCEGALAEMAAIDRKLSAIENEMREAVDGAKAKASQLAGPLQARRKELSDAVTVYGKLNRQELFIKSKSLDLGFGVIGFRASTKIVQMRGVTAEMTLERLHQYNLSDGIRTKEEINKDAALGWPDERLELVGLKRQQSDTFFIEIKKEEVPETV</sequence>
<dbReference type="KEGG" id="dpg:DESPIGER_0026"/>
<reference evidence="2" key="1">
    <citation type="submission" date="2016-10" db="EMBL/GenBank/DDBJ databases">
        <authorList>
            <person name="Wegmann U."/>
        </authorList>
    </citation>
    <scope>NUCLEOTIDE SEQUENCE [LARGE SCALE GENOMIC DNA]</scope>
</reference>
<gene>
    <name evidence="1" type="ORF">DESPIGER_0026</name>
</gene>
<proteinExistence type="predicted"/>
<dbReference type="Pfam" id="PF07352">
    <property type="entry name" value="Phage_Mu_Gam"/>
    <property type="match status" value="1"/>
</dbReference>
<dbReference type="SUPFAM" id="SSF161266">
    <property type="entry name" value="Gam-like"/>
    <property type="match status" value="1"/>
</dbReference>
<accession>A0A1K1LB41</accession>
<evidence type="ECO:0000313" key="1">
    <source>
        <dbReference type="EMBL" id="SFV71931.1"/>
    </source>
</evidence>
<keyword evidence="2" id="KW-1185">Reference proteome</keyword>
<dbReference type="RefSeq" id="WP_072331498.1">
    <property type="nucleotide sequence ID" value="NZ_LT630450.1"/>
</dbReference>
<dbReference type="Gene3D" id="1.20.5.170">
    <property type="match status" value="1"/>
</dbReference>
<dbReference type="GO" id="GO:0003690">
    <property type="term" value="F:double-stranded DNA binding"/>
    <property type="evidence" value="ECO:0007669"/>
    <property type="project" value="InterPro"/>
</dbReference>
<name>A0A1K1LB41_9BACT</name>
<evidence type="ECO:0000313" key="2">
    <source>
        <dbReference type="Proteomes" id="UP000186323"/>
    </source>
</evidence>
<dbReference type="EMBL" id="LT630450">
    <property type="protein sequence ID" value="SFV71931.1"/>
    <property type="molecule type" value="Genomic_DNA"/>
</dbReference>
<dbReference type="InterPro" id="IPR009951">
    <property type="entry name" value="Host-nuc_inhib_Gam"/>
</dbReference>
<dbReference type="OrthoDB" id="5461114at2"/>
<organism evidence="1 2">
    <name type="scientific">Desulfovibrio piger</name>
    <dbReference type="NCBI Taxonomy" id="901"/>
    <lineage>
        <taxon>Bacteria</taxon>
        <taxon>Pseudomonadati</taxon>
        <taxon>Thermodesulfobacteriota</taxon>
        <taxon>Desulfovibrionia</taxon>
        <taxon>Desulfovibrionales</taxon>
        <taxon>Desulfovibrionaceae</taxon>
        <taxon>Desulfovibrio</taxon>
    </lineage>
</organism>